<evidence type="ECO:0000256" key="1">
    <source>
        <dbReference type="ARBA" id="ARBA00004496"/>
    </source>
</evidence>
<comment type="subcellular location">
    <subcellularLocation>
        <location evidence="1">Cytoplasm</location>
    </subcellularLocation>
</comment>
<dbReference type="InterPro" id="IPR015943">
    <property type="entry name" value="WD40/YVTN_repeat-like_dom_sf"/>
</dbReference>
<evidence type="ECO:0000313" key="9">
    <source>
        <dbReference type="EMBL" id="CAD5228236.1"/>
    </source>
</evidence>
<dbReference type="EMBL" id="CAJFDH010000006">
    <property type="protein sequence ID" value="CAD5228236.1"/>
    <property type="molecule type" value="Genomic_DNA"/>
</dbReference>
<comment type="caution">
    <text evidence="9">The sequence shown here is derived from an EMBL/GenBank/DDBJ whole genome shotgun (WGS) entry which is preliminary data.</text>
</comment>
<dbReference type="OrthoDB" id="5594999at2759"/>
<dbReference type="InterPro" id="IPR001680">
    <property type="entry name" value="WD40_rpt"/>
</dbReference>
<feature type="repeat" description="WD" evidence="8">
    <location>
        <begin position="172"/>
        <end position="211"/>
    </location>
</feature>
<accession>A0A811LJC7</accession>
<comment type="similarity">
    <text evidence="6">Belongs to the WD repeat WDR6 family.</text>
</comment>
<dbReference type="PROSITE" id="PS50082">
    <property type="entry name" value="WD_REPEATS_2"/>
    <property type="match status" value="1"/>
</dbReference>
<reference evidence="9" key="1">
    <citation type="submission" date="2020-09" db="EMBL/GenBank/DDBJ databases">
        <authorList>
            <person name="Kikuchi T."/>
        </authorList>
    </citation>
    <scope>NUCLEOTIDE SEQUENCE</scope>
    <source>
        <strain evidence="9">SH1</strain>
    </source>
</reference>
<keyword evidence="4" id="KW-0819">tRNA processing</keyword>
<organism evidence="9 10">
    <name type="scientific">Bursaphelenchus okinawaensis</name>
    <dbReference type="NCBI Taxonomy" id="465554"/>
    <lineage>
        <taxon>Eukaryota</taxon>
        <taxon>Metazoa</taxon>
        <taxon>Ecdysozoa</taxon>
        <taxon>Nematoda</taxon>
        <taxon>Chromadorea</taxon>
        <taxon>Rhabditida</taxon>
        <taxon>Tylenchina</taxon>
        <taxon>Tylenchomorpha</taxon>
        <taxon>Aphelenchoidea</taxon>
        <taxon>Aphelenchoididae</taxon>
        <taxon>Bursaphelenchus</taxon>
    </lineage>
</organism>
<proteinExistence type="inferred from homology"/>
<dbReference type="InterPro" id="IPR051973">
    <property type="entry name" value="tRNA_Anticodon_Mtase-Reg"/>
</dbReference>
<dbReference type="Proteomes" id="UP000783686">
    <property type="component" value="Unassembled WGS sequence"/>
</dbReference>
<gene>
    <name evidence="9" type="ORF">BOKJ2_LOCUS12577</name>
</gene>
<evidence type="ECO:0000256" key="3">
    <source>
        <dbReference type="ARBA" id="ARBA00022574"/>
    </source>
</evidence>
<evidence type="ECO:0000256" key="2">
    <source>
        <dbReference type="ARBA" id="ARBA00022490"/>
    </source>
</evidence>
<dbReference type="InterPro" id="IPR011047">
    <property type="entry name" value="Quinoprotein_ADH-like_sf"/>
</dbReference>
<evidence type="ECO:0000256" key="7">
    <source>
        <dbReference type="ARBA" id="ARBA00040154"/>
    </source>
</evidence>
<keyword evidence="10" id="KW-1185">Reference proteome</keyword>
<evidence type="ECO:0000256" key="6">
    <source>
        <dbReference type="ARBA" id="ARBA00038255"/>
    </source>
</evidence>
<evidence type="ECO:0000313" key="10">
    <source>
        <dbReference type="Proteomes" id="UP000614601"/>
    </source>
</evidence>
<sequence>MTIVVPRLTACHQKGLQYVFGNGNTLEFRDLTSKSVKKLKVFAENACVIYGIVLDLIDDEGIFCFGERELAWIKDYNVIYQLKLDDWISAVSVLGNGDVVVLTSKNIVRRYSRKNGNELELVDRVELESLGLLFCAVISGSNWDDLSLYCGNVFGDVVLFRHLDGSWKSTVFKGHKGMIFGLTLTTTHLYSISDDRTLTVWDRYTGEMLSQGYGHSARPLSITVASDSRIFTGGYDEMICVWEFDKELVLKHSIQLSGGPIRSLVTVDDKLIVGTATGTLIEVTVPMERYAVTENKLGFLVRSFCRVSEDATVYINESRELIKYDEQGSSVLLSSSPLKFNTLVKMPEGAVIVAEEHKLHYIYSLEKPQKMKIEVQYSIVTLVVVNQYVLISDEHEQCHIFKAEKGQIKEVGVITIPSRHRISSGFVFGNIMVMGTTKGTVMVIDQHDFAVLETIPKAHKKESILNITAFGGSIVSMGKDGYVATWTYDKKLELISVKGTIEWPCKVIKQGNEVYLIGFHADKFVVINMETYLTEAEAPCGGGHRIWEYNAKENLLEYIQKGELYTAKCNLTKMKCLEGPYHSSESTCLTVVKDTSSLEVNNNIIRLVTGGNDTKVILYEYDSSIDEIRVLQTSERPLSSVHNIASSGKYVFTVGGRGEIIVWKVEDDQLIYVCSKCFSNDFRLISVDVQQEQDGQYMISVLEANAVITILHFSEDTKTLTEVNSFGTEETWSYVAIKMFDNRVYAVNTIGELIVYENTQEVSKIKIEQNSLSTLNLEMVKEDHFLIIGSVSGTLTVVKVQGIRMKVVAQSIQHASTVTDIDVEVKEGGLELISVSLDRRMVISRYDDEKKALNVSRITCLTTADPSSVVKVENLKTVLIAGYGLETVKL</sequence>
<dbReference type="Proteomes" id="UP000614601">
    <property type="component" value="Unassembled WGS sequence"/>
</dbReference>
<dbReference type="GO" id="GO:0005737">
    <property type="term" value="C:cytoplasm"/>
    <property type="evidence" value="ECO:0007669"/>
    <property type="project" value="UniProtKB-SubCell"/>
</dbReference>
<dbReference type="PANTHER" id="PTHR14344">
    <property type="entry name" value="WD REPEAT PROTEIN"/>
    <property type="match status" value="1"/>
</dbReference>
<dbReference type="Gene3D" id="2.130.10.10">
    <property type="entry name" value="YVTN repeat-like/Quinoprotein amine dehydrogenase"/>
    <property type="match status" value="3"/>
</dbReference>
<dbReference type="SUPFAM" id="SSF50998">
    <property type="entry name" value="Quinoprotein alcohol dehydrogenase-like"/>
    <property type="match status" value="2"/>
</dbReference>
<evidence type="ECO:0000256" key="4">
    <source>
        <dbReference type="ARBA" id="ARBA00022694"/>
    </source>
</evidence>
<dbReference type="SMART" id="SM00320">
    <property type="entry name" value="WD40"/>
    <property type="match status" value="5"/>
</dbReference>
<evidence type="ECO:0000256" key="8">
    <source>
        <dbReference type="PROSITE-ProRule" id="PRU00221"/>
    </source>
</evidence>
<dbReference type="AlphaFoldDB" id="A0A811LJC7"/>
<keyword evidence="5" id="KW-0677">Repeat</keyword>
<protein>
    <recommendedName>
        <fullName evidence="7">tRNA (34-2'-O)-methyltransferase regulator WDR6</fullName>
    </recommendedName>
</protein>
<name>A0A811LJC7_9BILA</name>
<dbReference type="PANTHER" id="PTHR14344:SF3">
    <property type="entry name" value="WD REPEAT-CONTAINING PROTEIN 6"/>
    <property type="match status" value="1"/>
</dbReference>
<dbReference type="GO" id="GO:0030488">
    <property type="term" value="P:tRNA methylation"/>
    <property type="evidence" value="ECO:0007669"/>
    <property type="project" value="TreeGrafter"/>
</dbReference>
<keyword evidence="3 8" id="KW-0853">WD repeat</keyword>
<keyword evidence="2" id="KW-0963">Cytoplasm</keyword>
<dbReference type="EMBL" id="CAJFCW020000006">
    <property type="protein sequence ID" value="CAG9124263.1"/>
    <property type="molecule type" value="Genomic_DNA"/>
</dbReference>
<evidence type="ECO:0000256" key="5">
    <source>
        <dbReference type="ARBA" id="ARBA00022737"/>
    </source>
</evidence>